<reference evidence="2 3" key="1">
    <citation type="submission" date="2018-06" db="EMBL/GenBank/DDBJ databases">
        <authorList>
            <consortium name="Pathogen Informatics"/>
            <person name="Doyle S."/>
        </authorList>
    </citation>
    <scope>NUCLEOTIDE SEQUENCE [LARGE SCALE GENOMIC DNA]</scope>
    <source>
        <strain evidence="2 3">NCTC13093</strain>
    </source>
</reference>
<evidence type="ECO:0000313" key="2">
    <source>
        <dbReference type="EMBL" id="SPT69807.1"/>
    </source>
</evidence>
<dbReference type="RefSeq" id="WP_113743946.1">
    <property type="nucleotide sequence ID" value="NZ_UAPV01000001.1"/>
</dbReference>
<dbReference type="EMBL" id="UAPV01000001">
    <property type="protein sequence ID" value="SPT69807.1"/>
    <property type="molecule type" value="Genomic_DNA"/>
</dbReference>
<evidence type="ECO:0000256" key="1">
    <source>
        <dbReference type="SAM" id="SignalP"/>
    </source>
</evidence>
<sequence>MLYRFLSLWAFCVFVFMGQLPFNTAYSKGNNDAQVMEFKAATFAQWAHDNSNQIAKLNEQLKTNELLRSDMVMSHKQSWERVSKLNSDSIKILTASHALADEMEKGSAYLVSKSRSKVIASCLKDSKCMLQEKLRSFDEVASMRSERAIHQARMVKQSLKQQIHELSQLSFEGRDATSRSDALDTMAKINAQAGSSLIALNDQFASVVEFLSLDTANRVQDKNIKKAMSSRLYARLSGLEPDFDLSLKSRMGR</sequence>
<organism evidence="2 3">
    <name type="scientific">Anaerobiospirillum thomasii</name>
    <dbReference type="NCBI Taxonomy" id="179995"/>
    <lineage>
        <taxon>Bacteria</taxon>
        <taxon>Pseudomonadati</taxon>
        <taxon>Pseudomonadota</taxon>
        <taxon>Gammaproteobacteria</taxon>
        <taxon>Aeromonadales</taxon>
        <taxon>Succinivibrionaceae</taxon>
        <taxon>Anaerobiospirillum</taxon>
    </lineage>
</organism>
<proteinExistence type="predicted"/>
<evidence type="ECO:0008006" key="4">
    <source>
        <dbReference type="Google" id="ProtNLM"/>
    </source>
</evidence>
<protein>
    <recommendedName>
        <fullName evidence="4">P-type DNA transfer protein VirB5</fullName>
    </recommendedName>
</protein>
<accession>A0A2X0WHC3</accession>
<dbReference type="AlphaFoldDB" id="A0A2X0WHC3"/>
<keyword evidence="1" id="KW-0732">Signal</keyword>
<keyword evidence="3" id="KW-1185">Reference proteome</keyword>
<name>A0A2X0WHC3_9GAMM</name>
<evidence type="ECO:0000313" key="3">
    <source>
        <dbReference type="Proteomes" id="UP000250086"/>
    </source>
</evidence>
<feature type="signal peptide" evidence="1">
    <location>
        <begin position="1"/>
        <end position="27"/>
    </location>
</feature>
<feature type="chain" id="PRO_5016127423" description="P-type DNA transfer protein VirB5" evidence="1">
    <location>
        <begin position="28"/>
        <end position="253"/>
    </location>
</feature>
<dbReference type="Proteomes" id="UP000250086">
    <property type="component" value="Unassembled WGS sequence"/>
</dbReference>
<gene>
    <name evidence="2" type="ORF">NCTC13093_01194</name>
</gene>